<sequence length="230" mass="26624">MKTLKTYMLILPISAVTLFVALPNGADAQLAIAEVIKAGIKKVVKAVDLKIQRLQNKTIWLQNAQKALENQLSKLKLGEIADWTDRQRELYKNYYEELWKVKSILSYYNRVKELTEKQGAILEEYRSAWQLFQQDTNFSPDELAYIGKVYTGILEASVKNVDQIILVVNSFKMQMSDAARLEIIMEASNRMEENHADLRQFNRQNAMLSIQRAKSTDETQRLRKIYGIDE</sequence>
<reference evidence="3" key="1">
    <citation type="journal article" date="2019" name="Int. J. Syst. Evol. Microbiol.">
        <title>The Global Catalogue of Microorganisms (GCM) 10K type strain sequencing project: providing services to taxonomists for standard genome sequencing and annotation.</title>
        <authorList>
            <consortium name="The Broad Institute Genomics Platform"/>
            <consortium name="The Broad Institute Genome Sequencing Center for Infectious Disease"/>
            <person name="Wu L."/>
            <person name="Ma J."/>
        </authorList>
    </citation>
    <scope>NUCLEOTIDE SEQUENCE [LARGE SCALE GENOMIC DNA]</scope>
    <source>
        <strain evidence="3">CGMCC 1.15342</strain>
    </source>
</reference>
<feature type="signal peptide" evidence="1">
    <location>
        <begin position="1"/>
        <end position="28"/>
    </location>
</feature>
<dbReference type="EMBL" id="BMIK01000018">
    <property type="protein sequence ID" value="GGC42608.1"/>
    <property type="molecule type" value="Genomic_DNA"/>
</dbReference>
<accession>A0ABQ1MLH2</accession>
<proteinExistence type="predicted"/>
<dbReference type="Proteomes" id="UP000597338">
    <property type="component" value="Unassembled WGS sequence"/>
</dbReference>
<feature type="chain" id="PRO_5047403355" description="Conjugal transfer protein TraI" evidence="1">
    <location>
        <begin position="29"/>
        <end position="230"/>
    </location>
</feature>
<evidence type="ECO:0000313" key="2">
    <source>
        <dbReference type="EMBL" id="GGC42608.1"/>
    </source>
</evidence>
<evidence type="ECO:0000313" key="3">
    <source>
        <dbReference type="Proteomes" id="UP000597338"/>
    </source>
</evidence>
<gene>
    <name evidence="2" type="ORF">GCM10011386_38570</name>
</gene>
<comment type="caution">
    <text evidence="2">The sequence shown here is derived from an EMBL/GenBank/DDBJ whole genome shotgun (WGS) entry which is preliminary data.</text>
</comment>
<dbReference type="RefSeq" id="WP_188753103.1">
    <property type="nucleotide sequence ID" value="NZ_BMIK01000018.1"/>
</dbReference>
<protein>
    <recommendedName>
        <fullName evidence="4">Conjugal transfer protein TraI</fullName>
    </recommendedName>
</protein>
<evidence type="ECO:0000256" key="1">
    <source>
        <dbReference type="SAM" id="SignalP"/>
    </source>
</evidence>
<name>A0ABQ1MLH2_9SPHI</name>
<evidence type="ECO:0008006" key="4">
    <source>
        <dbReference type="Google" id="ProtNLM"/>
    </source>
</evidence>
<organism evidence="2 3">
    <name type="scientific">Parapedobacter defluvii</name>
    <dbReference type="NCBI Taxonomy" id="2045106"/>
    <lineage>
        <taxon>Bacteria</taxon>
        <taxon>Pseudomonadati</taxon>
        <taxon>Bacteroidota</taxon>
        <taxon>Sphingobacteriia</taxon>
        <taxon>Sphingobacteriales</taxon>
        <taxon>Sphingobacteriaceae</taxon>
        <taxon>Parapedobacter</taxon>
    </lineage>
</organism>
<keyword evidence="3" id="KW-1185">Reference proteome</keyword>
<keyword evidence="1" id="KW-0732">Signal</keyword>